<keyword evidence="2" id="KW-1185">Reference proteome</keyword>
<gene>
    <name evidence="1" type="ORF">VNO78_21433</name>
</gene>
<protein>
    <submittedName>
        <fullName evidence="1">Uncharacterized protein</fullName>
    </submittedName>
</protein>
<comment type="caution">
    <text evidence="1">The sequence shown here is derived from an EMBL/GenBank/DDBJ whole genome shotgun (WGS) entry which is preliminary data.</text>
</comment>
<dbReference type="Proteomes" id="UP001386955">
    <property type="component" value="Unassembled WGS sequence"/>
</dbReference>
<name>A0AAN9SB36_PSOTE</name>
<reference evidence="1 2" key="1">
    <citation type="submission" date="2024-01" db="EMBL/GenBank/DDBJ databases">
        <title>The genomes of 5 underutilized Papilionoideae crops provide insights into root nodulation and disease resistanc.</title>
        <authorList>
            <person name="Jiang F."/>
        </authorList>
    </citation>
    <scope>NUCLEOTIDE SEQUENCE [LARGE SCALE GENOMIC DNA]</scope>
    <source>
        <strain evidence="1">DUOXIRENSHENG_FW03</strain>
        <tissue evidence="1">Leaves</tissue>
    </source>
</reference>
<accession>A0AAN9SB36</accession>
<proteinExistence type="predicted"/>
<organism evidence="1 2">
    <name type="scientific">Psophocarpus tetragonolobus</name>
    <name type="common">Winged bean</name>
    <name type="synonym">Dolichos tetragonolobus</name>
    <dbReference type="NCBI Taxonomy" id="3891"/>
    <lineage>
        <taxon>Eukaryota</taxon>
        <taxon>Viridiplantae</taxon>
        <taxon>Streptophyta</taxon>
        <taxon>Embryophyta</taxon>
        <taxon>Tracheophyta</taxon>
        <taxon>Spermatophyta</taxon>
        <taxon>Magnoliopsida</taxon>
        <taxon>eudicotyledons</taxon>
        <taxon>Gunneridae</taxon>
        <taxon>Pentapetalae</taxon>
        <taxon>rosids</taxon>
        <taxon>fabids</taxon>
        <taxon>Fabales</taxon>
        <taxon>Fabaceae</taxon>
        <taxon>Papilionoideae</taxon>
        <taxon>50 kb inversion clade</taxon>
        <taxon>NPAAA clade</taxon>
        <taxon>indigoferoid/millettioid clade</taxon>
        <taxon>Phaseoleae</taxon>
        <taxon>Psophocarpus</taxon>
    </lineage>
</organism>
<evidence type="ECO:0000313" key="1">
    <source>
        <dbReference type="EMBL" id="KAK7392983.1"/>
    </source>
</evidence>
<evidence type="ECO:0000313" key="2">
    <source>
        <dbReference type="Proteomes" id="UP001386955"/>
    </source>
</evidence>
<dbReference type="AlphaFoldDB" id="A0AAN9SB36"/>
<dbReference type="EMBL" id="JAYMYS010000005">
    <property type="protein sequence ID" value="KAK7392983.1"/>
    <property type="molecule type" value="Genomic_DNA"/>
</dbReference>
<sequence length="107" mass="12762">MILLCAMKNSIKVKWVTTIKDTMMKTRHLDEYKCPYAVFVSKALERYGVYTTNKARDVHFVKDRTLKIMKLIKTDEGWMTKEYMQVEDEDESMEPKLLTPFEEMILK</sequence>